<dbReference type="EMBL" id="JBBAXC010000005">
    <property type="protein sequence ID" value="MEI5906947.1"/>
    <property type="molecule type" value="Genomic_DNA"/>
</dbReference>
<name>A0ABU8HCE3_9BACI</name>
<sequence>MKINFDNPTPIYVQIIDEMKRALARGELKPGEKIPSQRERAKLSKINPNTVQRAYREMELIGITVTNRGKGTFITTDLTTIQSIRNEMANVASQTFVEEMTSLGFQVEQIQQYFEDFLKIEQDREEGRNDE</sequence>
<keyword evidence="6" id="KW-1185">Reference proteome</keyword>
<dbReference type="PANTHER" id="PTHR38445:SF9">
    <property type="entry name" value="HTH-TYPE TRANSCRIPTIONAL REPRESSOR YTRA"/>
    <property type="match status" value="1"/>
</dbReference>
<dbReference type="SUPFAM" id="SSF46785">
    <property type="entry name" value="Winged helix' DNA-binding domain"/>
    <property type="match status" value="1"/>
</dbReference>
<dbReference type="Gene3D" id="1.10.10.10">
    <property type="entry name" value="Winged helix-like DNA-binding domain superfamily/Winged helix DNA-binding domain"/>
    <property type="match status" value="1"/>
</dbReference>
<evidence type="ECO:0000313" key="6">
    <source>
        <dbReference type="Proteomes" id="UP001312865"/>
    </source>
</evidence>
<dbReference type="SMART" id="SM00345">
    <property type="entry name" value="HTH_GNTR"/>
    <property type="match status" value="1"/>
</dbReference>
<dbReference type="PANTHER" id="PTHR38445">
    <property type="entry name" value="HTH-TYPE TRANSCRIPTIONAL REPRESSOR YTRA"/>
    <property type="match status" value="1"/>
</dbReference>
<dbReference type="PROSITE" id="PS50949">
    <property type="entry name" value="HTH_GNTR"/>
    <property type="match status" value="1"/>
</dbReference>
<dbReference type="RefSeq" id="WP_336586389.1">
    <property type="nucleotide sequence ID" value="NZ_JBBAXC010000005.1"/>
</dbReference>
<accession>A0ABU8HCE3</accession>
<reference evidence="5 6" key="1">
    <citation type="journal article" date="2018" name="J. Microbiol.">
        <title>Bacillus spongiae sp. nov., isolated from sponge of Jeju Island.</title>
        <authorList>
            <person name="Lee G.E."/>
            <person name="Im W.T."/>
            <person name="Park J.S."/>
        </authorList>
    </citation>
    <scope>NUCLEOTIDE SEQUENCE [LARGE SCALE GENOMIC DNA]</scope>
    <source>
        <strain evidence="5 6">135PIL107-10</strain>
    </source>
</reference>
<evidence type="ECO:0000259" key="4">
    <source>
        <dbReference type="PROSITE" id="PS50949"/>
    </source>
</evidence>
<dbReference type="InterPro" id="IPR036388">
    <property type="entry name" value="WH-like_DNA-bd_sf"/>
</dbReference>
<evidence type="ECO:0000313" key="5">
    <source>
        <dbReference type="EMBL" id="MEI5906947.1"/>
    </source>
</evidence>
<feature type="domain" description="HTH gntR-type" evidence="4">
    <location>
        <begin position="9"/>
        <end position="77"/>
    </location>
</feature>
<gene>
    <name evidence="5" type="ORF">WAK64_07735</name>
</gene>
<dbReference type="InterPro" id="IPR000524">
    <property type="entry name" value="Tscrpt_reg_HTH_GntR"/>
</dbReference>
<dbReference type="Proteomes" id="UP001312865">
    <property type="component" value="Unassembled WGS sequence"/>
</dbReference>
<keyword evidence="3" id="KW-0804">Transcription</keyword>
<proteinExistence type="predicted"/>
<evidence type="ECO:0000256" key="1">
    <source>
        <dbReference type="ARBA" id="ARBA00023015"/>
    </source>
</evidence>
<dbReference type="Pfam" id="PF00392">
    <property type="entry name" value="GntR"/>
    <property type="match status" value="1"/>
</dbReference>
<keyword evidence="1" id="KW-0805">Transcription regulation</keyword>
<evidence type="ECO:0000256" key="3">
    <source>
        <dbReference type="ARBA" id="ARBA00023163"/>
    </source>
</evidence>
<evidence type="ECO:0000256" key="2">
    <source>
        <dbReference type="ARBA" id="ARBA00023125"/>
    </source>
</evidence>
<comment type="caution">
    <text evidence="5">The sequence shown here is derived from an EMBL/GenBank/DDBJ whole genome shotgun (WGS) entry which is preliminary data.</text>
</comment>
<protein>
    <submittedName>
        <fullName evidence="5">GntR family transcriptional regulator</fullName>
    </submittedName>
</protein>
<dbReference type="InterPro" id="IPR036390">
    <property type="entry name" value="WH_DNA-bd_sf"/>
</dbReference>
<dbReference type="CDD" id="cd07377">
    <property type="entry name" value="WHTH_GntR"/>
    <property type="match status" value="1"/>
</dbReference>
<keyword evidence="2" id="KW-0238">DNA-binding</keyword>
<organism evidence="5 6">
    <name type="scientific">Bacillus spongiae</name>
    <dbReference type="NCBI Taxonomy" id="2683610"/>
    <lineage>
        <taxon>Bacteria</taxon>
        <taxon>Bacillati</taxon>
        <taxon>Bacillota</taxon>
        <taxon>Bacilli</taxon>
        <taxon>Bacillales</taxon>
        <taxon>Bacillaceae</taxon>
        <taxon>Bacillus</taxon>
    </lineage>
</organism>